<dbReference type="OrthoDB" id="1633905at2"/>
<dbReference type="InterPro" id="IPR036170">
    <property type="entry name" value="YezG-like_sf"/>
</dbReference>
<dbReference type="Pfam" id="PF04634">
    <property type="entry name" value="YezG-like"/>
    <property type="match status" value="1"/>
</dbReference>
<organism evidence="1 2">
    <name type="scientific">Fictibacillus macauensis ZFHKF-1</name>
    <dbReference type="NCBI Taxonomy" id="1196324"/>
    <lineage>
        <taxon>Bacteria</taxon>
        <taxon>Bacillati</taxon>
        <taxon>Bacillota</taxon>
        <taxon>Bacilli</taxon>
        <taxon>Bacillales</taxon>
        <taxon>Fictibacillaceae</taxon>
        <taxon>Fictibacillus</taxon>
    </lineage>
</organism>
<keyword evidence="2" id="KW-1185">Reference proteome</keyword>
<dbReference type="InterPro" id="IPR006728">
    <property type="entry name" value="YezG-like"/>
</dbReference>
<gene>
    <name evidence="1" type="ORF">A374_19170</name>
</gene>
<dbReference type="AlphaFoldDB" id="I8ADP0"/>
<name>I8ADP0_9BACL</name>
<dbReference type="EMBL" id="AKKV01000053">
    <property type="protein sequence ID" value="EIT83672.1"/>
    <property type="molecule type" value="Genomic_DNA"/>
</dbReference>
<proteinExistence type="predicted"/>
<dbReference type="SUPFAM" id="SSF160424">
    <property type="entry name" value="BH3703-like"/>
    <property type="match status" value="1"/>
</dbReference>
<dbReference type="Gene3D" id="3.30.500.20">
    <property type="entry name" value="BH3703-like domains"/>
    <property type="match status" value="1"/>
</dbReference>
<protein>
    <recommendedName>
        <fullName evidence="3">Cytoplasmic protein</fullName>
    </recommendedName>
</protein>
<dbReference type="PATRIC" id="fig|1196324.3.peg.3894"/>
<sequence>MSFEQEMNTMYQEIAEKVHEIIPVEWERFYFYDNITDDGADIYFFFNTIENPDIYIYSVDLRTKKMVPLNKYKVNYIELYFLSEKLRDIFKKHKQELWYSFTMIVERSGKFKLHYDYTNWDATDYDPSARLMLWEYKYLGAAPTDEDDKEIVEQYLKEYPHNPI</sequence>
<dbReference type="RefSeq" id="WP_007203898.1">
    <property type="nucleotide sequence ID" value="NZ_AKKV01000053.1"/>
</dbReference>
<dbReference type="Proteomes" id="UP000004080">
    <property type="component" value="Unassembled WGS sequence"/>
</dbReference>
<reference evidence="1 2" key="1">
    <citation type="journal article" date="2012" name="J. Bacteriol.">
        <title>Genome of Bacillus macauensis ZFHKF-1, a Long-Chain-Forming Bacterium.</title>
        <authorList>
            <person name="Cai L."/>
            <person name="Zhang T."/>
        </authorList>
    </citation>
    <scope>NUCLEOTIDE SEQUENCE [LARGE SCALE GENOMIC DNA]</scope>
    <source>
        <strain evidence="1 2">ZFHKF-1</strain>
    </source>
</reference>
<dbReference type="eggNOG" id="ENOG5032YNG">
    <property type="taxonomic scope" value="Bacteria"/>
</dbReference>
<accession>I8ADP0</accession>
<evidence type="ECO:0008006" key="3">
    <source>
        <dbReference type="Google" id="ProtNLM"/>
    </source>
</evidence>
<evidence type="ECO:0000313" key="2">
    <source>
        <dbReference type="Proteomes" id="UP000004080"/>
    </source>
</evidence>
<dbReference type="STRING" id="1196324.A374_19170"/>
<evidence type="ECO:0000313" key="1">
    <source>
        <dbReference type="EMBL" id="EIT83672.1"/>
    </source>
</evidence>
<dbReference type="NCBIfam" id="TIGR01741">
    <property type="entry name" value="staph_tand_hypo"/>
    <property type="match status" value="1"/>
</dbReference>
<comment type="caution">
    <text evidence="1">The sequence shown here is derived from an EMBL/GenBank/DDBJ whole genome shotgun (WGS) entry which is preliminary data.</text>
</comment>